<feature type="transmembrane region" description="Helical" evidence="1">
    <location>
        <begin position="153"/>
        <end position="178"/>
    </location>
</feature>
<feature type="transmembrane region" description="Helical" evidence="1">
    <location>
        <begin position="190"/>
        <end position="209"/>
    </location>
</feature>
<keyword evidence="1" id="KW-0472">Membrane</keyword>
<keyword evidence="3" id="KW-1185">Reference proteome</keyword>
<protein>
    <submittedName>
        <fullName evidence="2">Uncharacterized protein</fullName>
    </submittedName>
</protein>
<dbReference type="OrthoDB" id="5392263at2759"/>
<feature type="transmembrane region" description="Helical" evidence="1">
    <location>
        <begin position="40"/>
        <end position="63"/>
    </location>
</feature>
<keyword evidence="1" id="KW-0812">Transmembrane</keyword>
<evidence type="ECO:0000313" key="2">
    <source>
        <dbReference type="EMBL" id="KAJ4393500.1"/>
    </source>
</evidence>
<feature type="transmembrane region" description="Helical" evidence="1">
    <location>
        <begin position="285"/>
        <end position="307"/>
    </location>
</feature>
<dbReference type="AlphaFoldDB" id="A0A9W8YZC6"/>
<gene>
    <name evidence="2" type="ORF">N0V93_002712</name>
</gene>
<evidence type="ECO:0000256" key="1">
    <source>
        <dbReference type="SAM" id="Phobius"/>
    </source>
</evidence>
<name>A0A9W8YZC6_9PEZI</name>
<organism evidence="2 3">
    <name type="scientific">Gnomoniopsis smithogilvyi</name>
    <dbReference type="NCBI Taxonomy" id="1191159"/>
    <lineage>
        <taxon>Eukaryota</taxon>
        <taxon>Fungi</taxon>
        <taxon>Dikarya</taxon>
        <taxon>Ascomycota</taxon>
        <taxon>Pezizomycotina</taxon>
        <taxon>Sordariomycetes</taxon>
        <taxon>Sordariomycetidae</taxon>
        <taxon>Diaporthales</taxon>
        <taxon>Gnomoniaceae</taxon>
        <taxon>Gnomoniopsis</taxon>
    </lineage>
</organism>
<dbReference type="EMBL" id="JAPEVB010000002">
    <property type="protein sequence ID" value="KAJ4393500.1"/>
    <property type="molecule type" value="Genomic_DNA"/>
</dbReference>
<proteinExistence type="predicted"/>
<sequence length="403" mass="45561">MLNCQYSFGSMVGAPVVFFIGGFIFALLQSLQTLGNEDIALALAFGQWYMIIPHIAIISGLLLAGNNPNILEGIVGTQRQEQDESIRFLGLTYNLTYPSCYKVAWQWHRGHNKKLWIDKLLKTYLNRSAGEDVVVSRDLKHLQSKTSLSFIDWVVVLFLAALLLGVPFFLAFITAFYTPQVGLSCRSFTFLIYECSQLGQIFLWLWAYAITPPKVTGAAVYAGSDTLGFFRPNGWLDARGFYDPTNFDHLVLLYESHRESRYGVRGIARVLWSALQDVRTLWCCLWYSSSIFFTLVATMTAIGGTLMQLLGVYTADICNLNVGNWLHPYRPEVTAMLSTNSKQMIDDAQKYWKPLAIAAICFMGVVSFVGWWYQRRTRDLFTDQVIKIDEGIGLKEAATIEVT</sequence>
<feature type="transmembrane region" description="Helical" evidence="1">
    <location>
        <begin position="351"/>
        <end position="373"/>
    </location>
</feature>
<dbReference type="Proteomes" id="UP001140453">
    <property type="component" value="Unassembled WGS sequence"/>
</dbReference>
<reference evidence="2" key="1">
    <citation type="submission" date="2022-10" db="EMBL/GenBank/DDBJ databases">
        <title>Tapping the CABI collections for fungal endophytes: first genome assemblies for Collariella, Neodidymelliopsis, Ascochyta clinopodiicola, Didymella pomorum, Didymosphaeria variabile, Neocosmospora piperis and Neocucurbitaria cava.</title>
        <authorList>
            <person name="Hill R."/>
        </authorList>
    </citation>
    <scope>NUCLEOTIDE SEQUENCE</scope>
    <source>
        <strain evidence="2">IMI 355082</strain>
    </source>
</reference>
<keyword evidence="1" id="KW-1133">Transmembrane helix</keyword>
<comment type="caution">
    <text evidence="2">The sequence shown here is derived from an EMBL/GenBank/DDBJ whole genome shotgun (WGS) entry which is preliminary data.</text>
</comment>
<feature type="transmembrane region" description="Helical" evidence="1">
    <location>
        <begin position="6"/>
        <end position="28"/>
    </location>
</feature>
<accession>A0A9W8YZC6</accession>
<evidence type="ECO:0000313" key="3">
    <source>
        <dbReference type="Proteomes" id="UP001140453"/>
    </source>
</evidence>